<evidence type="ECO:0000256" key="11">
    <source>
        <dbReference type="SAM" id="SignalP"/>
    </source>
</evidence>
<keyword evidence="13" id="KW-1185">Reference proteome</keyword>
<gene>
    <name evidence="12" type="ORF">AFUS01_LOCUS9352</name>
</gene>
<dbReference type="GO" id="GO:0060070">
    <property type="term" value="P:canonical Wnt signaling pathway"/>
    <property type="evidence" value="ECO:0007669"/>
    <property type="project" value="TreeGrafter"/>
</dbReference>
<dbReference type="GO" id="GO:0045165">
    <property type="term" value="P:cell fate commitment"/>
    <property type="evidence" value="ECO:0007669"/>
    <property type="project" value="TreeGrafter"/>
</dbReference>
<comment type="similarity">
    <text evidence="2 10">Belongs to the Wnt family.</text>
</comment>
<keyword evidence="6 10" id="KW-0879">Wnt signaling pathway</keyword>
<sequence>MEHHPSLFILFFLLFPTLSTTLKWLWIHNGLNNNHHGSENVCDHSAFINKQVQFCKNNPVFMDSIRVAAGRSIQECQYQFRYNKWNCSIDLTPLGGNHNSRRNQRTLAQQHHQQHQQKKKVKFPFVAQGTREAAFIYSLSSAGVAHQLTKSCSAGLSPDCGCDKSLTPSKSSAFKWAGCSDNIDYGVSLSRSFVDAHDHRMSRKNKTVTLALVNLHNNEAGRKIMERLMRLECKCHGVSGSCEIKTCWRVMPNLRQIGEFLRSKFEFAKMVEEKKIGSRRGLAVKNSEQRGSLGTKGRVCRQVSFTDNVSTIPDSCSKLCCNRGHTTHRVRRSERCKCKFHWCCSVTCSECTKELEISTCN</sequence>
<keyword evidence="11" id="KW-0732">Signal</keyword>
<evidence type="ECO:0000256" key="9">
    <source>
        <dbReference type="ARBA" id="ARBA00023288"/>
    </source>
</evidence>
<evidence type="ECO:0000313" key="12">
    <source>
        <dbReference type="EMBL" id="CAG7720061.1"/>
    </source>
</evidence>
<feature type="chain" id="PRO_5035230397" description="Protein Wnt" evidence="11">
    <location>
        <begin position="22"/>
        <end position="361"/>
    </location>
</feature>
<keyword evidence="3 10" id="KW-0217">Developmental protein</keyword>
<dbReference type="GO" id="GO:0007517">
    <property type="term" value="P:muscle organ development"/>
    <property type="evidence" value="ECO:0007669"/>
    <property type="project" value="UniProtKB-ARBA"/>
</dbReference>
<dbReference type="GO" id="GO:0005109">
    <property type="term" value="F:frizzled binding"/>
    <property type="evidence" value="ECO:0007669"/>
    <property type="project" value="TreeGrafter"/>
</dbReference>
<dbReference type="PANTHER" id="PTHR12027">
    <property type="entry name" value="WNT RELATED"/>
    <property type="match status" value="1"/>
</dbReference>
<name>A0A8J2NNS9_9HEXA</name>
<evidence type="ECO:0000256" key="6">
    <source>
        <dbReference type="ARBA" id="ARBA00022687"/>
    </source>
</evidence>
<dbReference type="InterPro" id="IPR005817">
    <property type="entry name" value="Wnt"/>
</dbReference>
<dbReference type="AlphaFoldDB" id="A0A8J2NNS9"/>
<dbReference type="InterPro" id="IPR018161">
    <property type="entry name" value="Wnt_CS"/>
</dbReference>
<comment type="function">
    <text evidence="10">Ligand for members of the frizzled family of seven transmembrane receptors.</text>
</comment>
<dbReference type="OrthoDB" id="5945655at2759"/>
<accession>A0A8J2NNS9</accession>
<evidence type="ECO:0000256" key="8">
    <source>
        <dbReference type="ARBA" id="ARBA00023180"/>
    </source>
</evidence>
<feature type="signal peptide" evidence="11">
    <location>
        <begin position="1"/>
        <end position="21"/>
    </location>
</feature>
<keyword evidence="5" id="KW-0272">Extracellular matrix</keyword>
<proteinExistence type="inferred from homology"/>
<dbReference type="Pfam" id="PF00110">
    <property type="entry name" value="wnt"/>
    <property type="match status" value="2"/>
</dbReference>
<protein>
    <recommendedName>
        <fullName evidence="10">Protein Wnt</fullName>
    </recommendedName>
</protein>
<dbReference type="GO" id="GO:0000902">
    <property type="term" value="P:cell morphogenesis"/>
    <property type="evidence" value="ECO:0007669"/>
    <property type="project" value="UniProtKB-ARBA"/>
</dbReference>
<reference evidence="12" key="1">
    <citation type="submission" date="2021-06" db="EMBL/GenBank/DDBJ databases">
        <authorList>
            <person name="Hodson N. C."/>
            <person name="Mongue J. A."/>
            <person name="Jaron S. K."/>
        </authorList>
    </citation>
    <scope>NUCLEOTIDE SEQUENCE</scope>
</reference>
<evidence type="ECO:0000256" key="5">
    <source>
        <dbReference type="ARBA" id="ARBA00022530"/>
    </source>
</evidence>
<evidence type="ECO:0000256" key="2">
    <source>
        <dbReference type="ARBA" id="ARBA00005683"/>
    </source>
</evidence>
<evidence type="ECO:0000313" key="13">
    <source>
        <dbReference type="Proteomes" id="UP000708208"/>
    </source>
</evidence>
<dbReference type="EMBL" id="CAJVCH010067025">
    <property type="protein sequence ID" value="CAG7720061.1"/>
    <property type="molecule type" value="Genomic_DNA"/>
</dbReference>
<keyword evidence="7" id="KW-1015">Disulfide bond</keyword>
<dbReference type="PANTHER" id="PTHR12027:SF101">
    <property type="entry name" value="PROTEIN WNT-4"/>
    <property type="match status" value="1"/>
</dbReference>
<comment type="caution">
    <text evidence="12">The sequence shown here is derived from an EMBL/GenBank/DDBJ whole genome shotgun (WGS) entry which is preliminary data.</text>
</comment>
<dbReference type="SMART" id="SM00097">
    <property type="entry name" value="WNT1"/>
    <property type="match status" value="1"/>
</dbReference>
<evidence type="ECO:0000256" key="3">
    <source>
        <dbReference type="ARBA" id="ARBA00022473"/>
    </source>
</evidence>
<dbReference type="GO" id="GO:0005125">
    <property type="term" value="F:cytokine activity"/>
    <property type="evidence" value="ECO:0007669"/>
    <property type="project" value="TreeGrafter"/>
</dbReference>
<keyword evidence="8" id="KW-0325">Glycoprotein</keyword>
<dbReference type="GO" id="GO:0030182">
    <property type="term" value="P:neuron differentiation"/>
    <property type="evidence" value="ECO:0007669"/>
    <property type="project" value="TreeGrafter"/>
</dbReference>
<evidence type="ECO:0000256" key="7">
    <source>
        <dbReference type="ARBA" id="ARBA00023157"/>
    </source>
</evidence>
<keyword evidence="4" id="KW-0964">Secreted</keyword>
<evidence type="ECO:0000256" key="4">
    <source>
        <dbReference type="ARBA" id="ARBA00022525"/>
    </source>
</evidence>
<organism evidence="12 13">
    <name type="scientific">Allacma fusca</name>
    <dbReference type="NCBI Taxonomy" id="39272"/>
    <lineage>
        <taxon>Eukaryota</taxon>
        <taxon>Metazoa</taxon>
        <taxon>Ecdysozoa</taxon>
        <taxon>Arthropoda</taxon>
        <taxon>Hexapoda</taxon>
        <taxon>Collembola</taxon>
        <taxon>Symphypleona</taxon>
        <taxon>Sminthuridae</taxon>
        <taxon>Allacma</taxon>
    </lineage>
</organism>
<dbReference type="FunFam" id="3.30.2460.20:FF:000001">
    <property type="entry name" value="Wnt homolog"/>
    <property type="match status" value="1"/>
</dbReference>
<comment type="subcellular location">
    <subcellularLocation>
        <location evidence="1 10">Secreted</location>
        <location evidence="1 10">Extracellular space</location>
        <location evidence="1 10">Extracellular matrix</location>
    </subcellularLocation>
</comment>
<dbReference type="Proteomes" id="UP000708208">
    <property type="component" value="Unassembled WGS sequence"/>
</dbReference>
<dbReference type="GO" id="GO:0060560">
    <property type="term" value="P:developmental growth involved in morphogenesis"/>
    <property type="evidence" value="ECO:0007669"/>
    <property type="project" value="UniProtKB-ARBA"/>
</dbReference>
<evidence type="ECO:0000256" key="10">
    <source>
        <dbReference type="RuleBase" id="RU003500"/>
    </source>
</evidence>
<evidence type="ECO:0000256" key="1">
    <source>
        <dbReference type="ARBA" id="ARBA00004498"/>
    </source>
</evidence>
<dbReference type="GO" id="GO:0005615">
    <property type="term" value="C:extracellular space"/>
    <property type="evidence" value="ECO:0007669"/>
    <property type="project" value="TreeGrafter"/>
</dbReference>
<keyword evidence="9" id="KW-0449">Lipoprotein</keyword>
<dbReference type="PROSITE" id="PS00246">
    <property type="entry name" value="WNT1"/>
    <property type="match status" value="1"/>
</dbReference>